<name>A0A956NGC4_UNCEI</name>
<dbReference type="PANTHER" id="PTHR34071:SF2">
    <property type="entry name" value="FLAVIN-NUCLEOTIDE-BINDING PROTEIN"/>
    <property type="match status" value="1"/>
</dbReference>
<evidence type="ECO:0000313" key="2">
    <source>
        <dbReference type="EMBL" id="MCA9757936.1"/>
    </source>
</evidence>
<reference evidence="2" key="1">
    <citation type="submission" date="2020-04" db="EMBL/GenBank/DDBJ databases">
        <authorList>
            <person name="Zhang T."/>
        </authorList>
    </citation>
    <scope>NUCLEOTIDE SEQUENCE</scope>
    <source>
        <strain evidence="2">HKST-UBA02</strain>
    </source>
</reference>
<dbReference type="Gene3D" id="2.30.110.10">
    <property type="entry name" value="Electron Transport, Fmn-binding Protein, Chain A"/>
    <property type="match status" value="1"/>
</dbReference>
<gene>
    <name evidence="2" type="ORF">KDA27_19245</name>
</gene>
<sequence length="217" mass="23368">MADFPITERNRIVRVPGRARYDEATIHSILDEGRVCHVAFADADGPVVVPMFYARRGSELLVHGANKGRITSLLESGATVSIAVTLLDGLVLARSAFHHSMNYRSVVLFGRGRRITDSDEIAEAVGVITDKVAPGRAADCRFPNAQELKATAILAVEIESASAKVRSGGPVDEPEDVTLPHWAGVVPMSVAFGEPLSDEHVTPGSELPGYLDPFRNR</sequence>
<dbReference type="SUPFAM" id="SSF50475">
    <property type="entry name" value="FMN-binding split barrel"/>
    <property type="match status" value="1"/>
</dbReference>
<feature type="region of interest" description="Disordered" evidence="1">
    <location>
        <begin position="197"/>
        <end position="217"/>
    </location>
</feature>
<dbReference type="InterPro" id="IPR024747">
    <property type="entry name" value="Pyridox_Oxase-rel"/>
</dbReference>
<dbReference type="PANTHER" id="PTHR34071">
    <property type="entry name" value="5-NITROIMIDAZOLE ANTIBIOTICS RESISTANCE PROTEIN, NIMA-FAMILY-RELATED PROTEIN-RELATED"/>
    <property type="match status" value="1"/>
</dbReference>
<evidence type="ECO:0000256" key="1">
    <source>
        <dbReference type="SAM" id="MobiDB-lite"/>
    </source>
</evidence>
<evidence type="ECO:0000313" key="3">
    <source>
        <dbReference type="Proteomes" id="UP000739538"/>
    </source>
</evidence>
<dbReference type="Proteomes" id="UP000739538">
    <property type="component" value="Unassembled WGS sequence"/>
</dbReference>
<organism evidence="2 3">
    <name type="scientific">Eiseniibacteriota bacterium</name>
    <dbReference type="NCBI Taxonomy" id="2212470"/>
    <lineage>
        <taxon>Bacteria</taxon>
        <taxon>Candidatus Eiseniibacteriota</taxon>
    </lineage>
</organism>
<reference evidence="2" key="2">
    <citation type="journal article" date="2021" name="Microbiome">
        <title>Successional dynamics and alternative stable states in a saline activated sludge microbial community over 9 years.</title>
        <authorList>
            <person name="Wang Y."/>
            <person name="Ye J."/>
            <person name="Ju F."/>
            <person name="Liu L."/>
            <person name="Boyd J.A."/>
            <person name="Deng Y."/>
            <person name="Parks D.H."/>
            <person name="Jiang X."/>
            <person name="Yin X."/>
            <person name="Woodcroft B.J."/>
            <person name="Tyson G.W."/>
            <person name="Hugenholtz P."/>
            <person name="Polz M.F."/>
            <person name="Zhang T."/>
        </authorList>
    </citation>
    <scope>NUCLEOTIDE SEQUENCE</scope>
    <source>
        <strain evidence="2">HKST-UBA02</strain>
    </source>
</reference>
<dbReference type="AlphaFoldDB" id="A0A956NGC4"/>
<proteinExistence type="predicted"/>
<dbReference type="EMBL" id="JAGQHS010000130">
    <property type="protein sequence ID" value="MCA9757936.1"/>
    <property type="molecule type" value="Genomic_DNA"/>
</dbReference>
<dbReference type="Pfam" id="PF12900">
    <property type="entry name" value="Pyridox_ox_2"/>
    <property type="match status" value="1"/>
</dbReference>
<comment type="caution">
    <text evidence="2">The sequence shown here is derived from an EMBL/GenBank/DDBJ whole genome shotgun (WGS) entry which is preliminary data.</text>
</comment>
<protein>
    <submittedName>
        <fullName evidence="2">Pyridoxamine 5'-phosphate oxidase family protein</fullName>
    </submittedName>
</protein>
<dbReference type="InterPro" id="IPR012349">
    <property type="entry name" value="Split_barrel_FMN-bd"/>
</dbReference>
<accession>A0A956NGC4</accession>